<dbReference type="OrthoDB" id="6133115at2759"/>
<dbReference type="AlphaFoldDB" id="A0A8H4KV79"/>
<keyword evidence="2" id="KW-0812">Transmembrane</keyword>
<proteinExistence type="predicted"/>
<evidence type="ECO:0000256" key="1">
    <source>
        <dbReference type="SAM" id="MobiDB-lite"/>
    </source>
</evidence>
<keyword evidence="2" id="KW-0472">Membrane</keyword>
<evidence type="ECO:0000256" key="2">
    <source>
        <dbReference type="SAM" id="Phobius"/>
    </source>
</evidence>
<sequence>MARTSSEKRNHILHEKYSNLADMDVINVLKVIGVTSTFMRGVQREVTELGISIAFPLVILQCRSLANLLASLSNFDDEAPHMAWHSHHASILGGLVEDFDSLWRHRWQYVFRRWQSEGNDYEGLNRKIEDLRSKLAELRPIFASIKEAFNQIDNMTGTSLVDIASPVQEAFNMFNNCLAECAEKANKMRLEEERQKHLSPYSNTSHARSWTSGASPPSSGIAKRTSFGRKNNHGVQTEVNTNRNTQQRWPELREQLRIDNSDEDHWTRLFGLFWSPVILILMTALAPTIYSTILC</sequence>
<protein>
    <submittedName>
        <fullName evidence="3">Uncharacterized protein</fullName>
    </submittedName>
</protein>
<dbReference type="Proteomes" id="UP000605986">
    <property type="component" value="Unassembled WGS sequence"/>
</dbReference>
<keyword evidence="4" id="KW-1185">Reference proteome</keyword>
<gene>
    <name evidence="3" type="ORF">F53441_1497</name>
</gene>
<dbReference type="EMBL" id="JAADJG010000061">
    <property type="protein sequence ID" value="KAF4456338.1"/>
    <property type="molecule type" value="Genomic_DNA"/>
</dbReference>
<evidence type="ECO:0000313" key="4">
    <source>
        <dbReference type="Proteomes" id="UP000605986"/>
    </source>
</evidence>
<reference evidence="3" key="1">
    <citation type="submission" date="2020-01" db="EMBL/GenBank/DDBJ databases">
        <title>Identification and distribution of gene clusters putatively required for synthesis of sphingolipid metabolism inhibitors in phylogenetically diverse species of the filamentous fungus Fusarium.</title>
        <authorList>
            <person name="Kim H.-S."/>
            <person name="Busman M."/>
            <person name="Brown D.W."/>
            <person name="Divon H."/>
            <person name="Uhlig S."/>
            <person name="Proctor R.H."/>
        </authorList>
    </citation>
    <scope>NUCLEOTIDE SEQUENCE</scope>
    <source>
        <strain evidence="3">NRRL 53441</strain>
    </source>
</reference>
<feature type="compositionally biased region" description="Polar residues" evidence="1">
    <location>
        <begin position="233"/>
        <end position="248"/>
    </location>
</feature>
<keyword evidence="2" id="KW-1133">Transmembrane helix</keyword>
<accession>A0A8H4KV79</accession>
<comment type="caution">
    <text evidence="3">The sequence shown here is derived from an EMBL/GenBank/DDBJ whole genome shotgun (WGS) entry which is preliminary data.</text>
</comment>
<feature type="region of interest" description="Disordered" evidence="1">
    <location>
        <begin position="192"/>
        <end position="248"/>
    </location>
</feature>
<evidence type="ECO:0000313" key="3">
    <source>
        <dbReference type="EMBL" id="KAF4456338.1"/>
    </source>
</evidence>
<name>A0A8H4KV79_9HYPO</name>
<organism evidence="3 4">
    <name type="scientific">Fusarium austroafricanum</name>
    <dbReference type="NCBI Taxonomy" id="2364996"/>
    <lineage>
        <taxon>Eukaryota</taxon>
        <taxon>Fungi</taxon>
        <taxon>Dikarya</taxon>
        <taxon>Ascomycota</taxon>
        <taxon>Pezizomycotina</taxon>
        <taxon>Sordariomycetes</taxon>
        <taxon>Hypocreomycetidae</taxon>
        <taxon>Hypocreales</taxon>
        <taxon>Nectriaceae</taxon>
        <taxon>Fusarium</taxon>
        <taxon>Fusarium concolor species complex</taxon>
    </lineage>
</organism>
<feature type="transmembrane region" description="Helical" evidence="2">
    <location>
        <begin position="269"/>
        <end position="290"/>
    </location>
</feature>
<feature type="compositionally biased region" description="Polar residues" evidence="1">
    <location>
        <begin position="200"/>
        <end position="218"/>
    </location>
</feature>